<protein>
    <submittedName>
        <fullName evidence="2">Replication associated protein</fullName>
    </submittedName>
</protein>
<accession>A0A8S5MWK8</accession>
<name>A0A8S5MWK8_9VIRU</name>
<evidence type="ECO:0000259" key="1">
    <source>
        <dbReference type="Pfam" id="PF23343"/>
    </source>
</evidence>
<proteinExistence type="predicted"/>
<dbReference type="Pfam" id="PF23343">
    <property type="entry name" value="REP_ORF2-G2P"/>
    <property type="match status" value="1"/>
</dbReference>
<dbReference type="EMBL" id="BK015000">
    <property type="protein sequence ID" value="DAD86487.1"/>
    <property type="molecule type" value="Genomic_DNA"/>
</dbReference>
<evidence type="ECO:0000313" key="2">
    <source>
        <dbReference type="EMBL" id="DAD86487.1"/>
    </source>
</evidence>
<organism evidence="2">
    <name type="scientific">Microviridae sp. ct4S516</name>
    <dbReference type="NCBI Taxonomy" id="2826726"/>
    <lineage>
        <taxon>Viruses</taxon>
        <taxon>Monodnaviria</taxon>
        <taxon>Sangervirae</taxon>
        <taxon>Phixviricota</taxon>
        <taxon>Malgrandaviricetes</taxon>
        <taxon>Petitvirales</taxon>
        <taxon>Microviridae</taxon>
    </lineage>
</organism>
<reference evidence="2" key="1">
    <citation type="journal article" date="2021" name="Proc. Natl. Acad. Sci. U.S.A.">
        <title>A Catalog of Tens of Thousands of Viruses from Human Metagenomes Reveals Hidden Associations with Chronic Diseases.</title>
        <authorList>
            <person name="Tisza M.J."/>
            <person name="Buck C.B."/>
        </authorList>
    </citation>
    <scope>NUCLEOTIDE SEQUENCE</scope>
    <source>
        <strain evidence="2">Ct4S516</strain>
    </source>
</reference>
<feature type="domain" description="Replication-associated protein ORF2/G2P" evidence="1">
    <location>
        <begin position="92"/>
        <end position="229"/>
    </location>
</feature>
<sequence length="350" mass="40782">MACYHPLKGFIVGETAAGKMDLKVCSYDVDHVEFYRGKWIACRDSHFSGVSDLIVRDFVEIPCGQCTGCRLDYSRQWANRCMLELQDHDSAYFVTLTYDDAHVPKSYYGHPETGEAITSLTLVKRDFQLFMKRLRKAFPDDKIRYFMAGEYGSKTFRPHYHAIIFGLHLDDLKPWSKSKEGFTYYNSEALQRAWSVKDDDGLVRPLGYAVAAEVTWETCAYTARYVMKKLNGAAAQFYIDHNIEREFTLMSRKPGIAAKYFEDHPDIYEYEYINISTPKGGRKFRAPKYFDRLFDIEHPDEMKEIKEARKRMAIDARKAKLSKTDLSYIELLAVEERALKERLKKLERSL</sequence>
<dbReference type="InterPro" id="IPR056906">
    <property type="entry name" value="ORF2/G2P_dom"/>
</dbReference>